<dbReference type="InterPro" id="IPR007081">
    <property type="entry name" value="RNA_pol_Rpb1_5"/>
</dbReference>
<keyword evidence="7" id="KW-0804">Transcription</keyword>
<dbReference type="GO" id="GO:0000428">
    <property type="term" value="C:DNA-directed RNA polymerase complex"/>
    <property type="evidence" value="ECO:0007669"/>
    <property type="project" value="UniProtKB-KW"/>
</dbReference>
<dbReference type="PANTHER" id="PTHR19376:SF54">
    <property type="entry name" value="DNA-DIRECTED RNA POLYMERASE SUBUNIT BETA"/>
    <property type="match status" value="1"/>
</dbReference>
<keyword evidence="6" id="KW-0479">Metal-binding</keyword>
<dbReference type="AlphaFoldDB" id="A0A5B9XV10"/>
<evidence type="ECO:0000256" key="5">
    <source>
        <dbReference type="ARBA" id="ARBA00022695"/>
    </source>
</evidence>
<evidence type="ECO:0000313" key="10">
    <source>
        <dbReference type="EMBL" id="QEH58566.1"/>
    </source>
</evidence>
<dbReference type="GO" id="GO:0046872">
    <property type="term" value="F:metal ion binding"/>
    <property type="evidence" value="ECO:0007669"/>
    <property type="project" value="UniProtKB-KW"/>
</dbReference>
<keyword evidence="4 10" id="KW-0808">Transferase</keyword>
<dbReference type="Gene3D" id="1.10.132.30">
    <property type="match status" value="1"/>
</dbReference>
<dbReference type="SUPFAM" id="SSF64484">
    <property type="entry name" value="beta and beta-prime subunits of DNA dependent RNA-polymerase"/>
    <property type="match status" value="2"/>
</dbReference>
<dbReference type="Pfam" id="PF04998">
    <property type="entry name" value="RNA_pol_Rpb1_5"/>
    <property type="match status" value="1"/>
</dbReference>
<dbReference type="EC" id="2.7.7.6" evidence="2"/>
<comment type="function">
    <text evidence="1">DNA-dependent RNA polymerase catalyzes the transcription of DNA into RNA using the four ribonucleoside triphosphates as substrates.</text>
</comment>
<comment type="catalytic activity">
    <reaction evidence="8">
        <text>RNA(n) + a ribonucleoside 5'-triphosphate = RNA(n+1) + diphosphate</text>
        <dbReference type="Rhea" id="RHEA:21248"/>
        <dbReference type="Rhea" id="RHEA-COMP:14527"/>
        <dbReference type="Rhea" id="RHEA-COMP:17342"/>
        <dbReference type="ChEBI" id="CHEBI:33019"/>
        <dbReference type="ChEBI" id="CHEBI:61557"/>
        <dbReference type="ChEBI" id="CHEBI:140395"/>
        <dbReference type="EC" id="2.7.7.6"/>
    </reaction>
</comment>
<dbReference type="GO" id="GO:0003899">
    <property type="term" value="F:DNA-directed RNA polymerase activity"/>
    <property type="evidence" value="ECO:0007669"/>
    <property type="project" value="UniProtKB-EC"/>
</dbReference>
<feature type="domain" description="RNA polymerase Rpb1" evidence="9">
    <location>
        <begin position="155"/>
        <end position="674"/>
    </location>
</feature>
<accession>A0A5B9XV10</accession>
<name>A0A5B9XV10_9ALVE</name>
<evidence type="ECO:0000256" key="6">
    <source>
        <dbReference type="ARBA" id="ARBA00022723"/>
    </source>
</evidence>
<keyword evidence="3" id="KW-0240">DNA-directed RNA polymerase</keyword>
<dbReference type="EMBL" id="MK962129">
    <property type="protein sequence ID" value="QEH58566.1"/>
    <property type="molecule type" value="Genomic_DNA"/>
</dbReference>
<evidence type="ECO:0000256" key="1">
    <source>
        <dbReference type="ARBA" id="ARBA00004026"/>
    </source>
</evidence>
<keyword evidence="5 10" id="KW-0548">Nucleotidyltransferase</keyword>
<evidence type="ECO:0000256" key="2">
    <source>
        <dbReference type="ARBA" id="ARBA00012418"/>
    </source>
</evidence>
<proteinExistence type="predicted"/>
<dbReference type="InterPro" id="IPR045867">
    <property type="entry name" value="DNA-dir_RpoC_beta_prime"/>
</dbReference>
<protein>
    <recommendedName>
        <fullName evidence="2">DNA-directed RNA polymerase</fullName>
        <ecNumber evidence="2">2.7.7.6</ecNumber>
    </recommendedName>
</protein>
<sequence>MNFIYKSSINNNIVSTLIKKYLWQSKTNNLNLFLQELMVLGFEYSSRVSYSLNLEDLKNNVYITPLVKPVNRYNLYLFKKVFKDTLFNKNIIAFDIFLNKIKQLTVIPSTLDIFLDSGARSTTSQIKQIISYKGYISNSSGYILKYPIMKSLGVGLNSQEYFLSLYGARKGIIDTALRTAESGYLTRKLVESIQKIIITEKTCSNPTMIKTHPQYNITVYGTYNINIWKYTVLGYSLAKDYIDITTNIVLFNKNQLINTKIINFIYKNNLSLFYFSPLSCENFLCQRCYGVEYSSGKLIKLGTAVGVIAGQSIGEPGTQFVLRTFHTGGVFNTYNNKINTIYNKNNIIKVFKYFYLSNTKKLYKFYNKQKPYVNIFNTIELKNNNIFIYNYNKLISYNILKNIQFVNSKNFIKGFNTEIEYLYLNILLNSTNNNKWSLYTTNTGCITSIYKNFLRSITNEGVLYNKYNLHILYKYVYNDSIFISNYLNNNTSLNCKYIGIKDTLININRKDIIVFINGYYKQIHIPLKSSLNYINYTIKDIVLFYKVGYNIINLIKKNYINISQKNIYIKDKFLFSKNLLLLYNKHSLIYFNNLFIPDKYLFLYMYSDINFIINQNKYIFKSFYLFKNIKWLLFPHTILYNFISFIKKNNILNNIKIQNYLYLKYITNYLNIPQIDNNKNNFINIVKRGVKLQQGSKEFNFNLKTKNKILIEYPLYKKYIKDVFNKKTLVNTLSNKNKDIIFGIQTINSILENQVLFTNTFYSYNTDYLYFISNVKNNFLNIFDSTLLYFTDITKYNYYLGRLNKYKTIIPLNIQSYYNYSIFYPGKLIKYNIPKWDDLLTSLFYSYYNYNGVYKSCRLAFLSIQVILIKSLQSQYFFQNINIPRIHFELIIKQMTSYCKIINVGDINYNINDIYYLQNIHLLNLSILKHGYQPTFYVPIILGITKCILAFSGFLSTSSFQETLKKLSYSALNFTSDWLIDLKSQVLTNEVINVGSGFSLKSKKNLLNNSKHNIKNVFNYLRKIN</sequence>
<dbReference type="InterPro" id="IPR038120">
    <property type="entry name" value="Rpb1_funnel_sf"/>
</dbReference>
<evidence type="ECO:0000256" key="4">
    <source>
        <dbReference type="ARBA" id="ARBA00022679"/>
    </source>
</evidence>
<dbReference type="GO" id="GO:0006351">
    <property type="term" value="P:DNA-templated transcription"/>
    <property type="evidence" value="ECO:0007669"/>
    <property type="project" value="InterPro"/>
</dbReference>
<dbReference type="Gene3D" id="1.10.150.390">
    <property type="match status" value="1"/>
</dbReference>
<evidence type="ECO:0000259" key="9">
    <source>
        <dbReference type="Pfam" id="PF04998"/>
    </source>
</evidence>
<dbReference type="Gene3D" id="1.10.1790.20">
    <property type="match status" value="1"/>
</dbReference>
<evidence type="ECO:0000256" key="8">
    <source>
        <dbReference type="ARBA" id="ARBA00048552"/>
    </source>
</evidence>
<reference evidence="10" key="1">
    <citation type="journal article" date="2019" name="Curr. Biol.">
        <title>Multiple Independent Origins of Apicomplexan-Like Parasites.</title>
        <authorList>
            <person name="Mathur V."/>
            <person name="Kolisko M."/>
            <person name="Hehenberger E."/>
            <person name="Irwin N.A.T."/>
            <person name="Leander B.S."/>
            <person name="Kristmundsson A."/>
            <person name="Freeman M.A."/>
            <person name="Keeling P.J."/>
        </authorList>
    </citation>
    <scope>NUCLEOTIDE SEQUENCE</scope>
</reference>
<evidence type="ECO:0000256" key="3">
    <source>
        <dbReference type="ARBA" id="ARBA00022478"/>
    </source>
</evidence>
<evidence type="ECO:0000256" key="7">
    <source>
        <dbReference type="ARBA" id="ARBA00023163"/>
    </source>
</evidence>
<dbReference type="GO" id="GO:0003677">
    <property type="term" value="F:DNA binding"/>
    <property type="evidence" value="ECO:0007669"/>
    <property type="project" value="InterPro"/>
</dbReference>
<organism evidence="10">
    <name type="scientific">Piridium sociabile</name>
    <dbReference type="NCBI Taxonomy" id="2570542"/>
    <lineage>
        <taxon>Eukaryota</taxon>
        <taxon>Sar</taxon>
        <taxon>Alveolata</taxon>
        <taxon>Colpodellida</taxon>
        <taxon>Vitrellaceae</taxon>
        <taxon>Piridium</taxon>
    </lineage>
</organism>
<gene>
    <name evidence="10" type="primary">rpoC2</name>
</gene>
<dbReference type="PANTHER" id="PTHR19376">
    <property type="entry name" value="DNA-DIRECTED RNA POLYMERASE"/>
    <property type="match status" value="1"/>
</dbReference>